<evidence type="ECO:0000256" key="5">
    <source>
        <dbReference type="ARBA" id="ARBA00022801"/>
    </source>
</evidence>
<evidence type="ECO:0000259" key="13">
    <source>
        <dbReference type="Pfam" id="PF00150"/>
    </source>
</evidence>
<feature type="region of interest" description="Disordered" evidence="11">
    <location>
        <begin position="412"/>
        <end position="431"/>
    </location>
</feature>
<feature type="domain" description="Glycoside hydrolase family 5" evidence="13">
    <location>
        <begin position="42"/>
        <end position="307"/>
    </location>
</feature>
<keyword evidence="4 12" id="KW-0732">Signal</keyword>
<dbReference type="RefSeq" id="XP_065725700.1">
    <property type="nucleotide sequence ID" value="XM_065869628.1"/>
</dbReference>
<evidence type="ECO:0000256" key="9">
    <source>
        <dbReference type="ARBA" id="ARBA00023326"/>
    </source>
</evidence>
<keyword evidence="8 10" id="KW-0326">Glycosidase</keyword>
<dbReference type="PROSITE" id="PS00659">
    <property type="entry name" value="GLYCOSYL_HYDROL_F5"/>
    <property type="match status" value="1"/>
</dbReference>
<keyword evidence="6" id="KW-0136">Cellulose degradation</keyword>
<evidence type="ECO:0000256" key="4">
    <source>
        <dbReference type="ARBA" id="ARBA00022729"/>
    </source>
</evidence>
<reference evidence="14" key="2">
    <citation type="submission" date="2024-02" db="EMBL/GenBank/DDBJ databases">
        <title>Comparative genomics of Cryptococcus and Kwoniella reveals pathogenesis evolution and contrasting modes of karyotype evolution via chromosome fusion or intercentromeric recombination.</title>
        <authorList>
            <person name="Coelho M.A."/>
            <person name="David-Palma M."/>
            <person name="Shea T."/>
            <person name="Bowers K."/>
            <person name="McGinley-Smith S."/>
            <person name="Mohammad A.W."/>
            <person name="Gnirke A."/>
            <person name="Yurkov A.M."/>
            <person name="Nowrousian M."/>
            <person name="Sun S."/>
            <person name="Cuomo C.A."/>
            <person name="Heitman J."/>
        </authorList>
    </citation>
    <scope>NUCLEOTIDE SEQUENCE</scope>
    <source>
        <strain evidence="14">CBS 10118</strain>
    </source>
</reference>
<evidence type="ECO:0000256" key="10">
    <source>
        <dbReference type="RuleBase" id="RU361153"/>
    </source>
</evidence>
<keyword evidence="9" id="KW-0624">Polysaccharide degradation</keyword>
<keyword evidence="15" id="KW-1185">Reference proteome</keyword>
<sequence length="537" mass="55336">MLPVRYFSLLTLLAGVLAFPVHTIDKRALPRLGGVNLAGCDFGMDTNGGSGTVYCPGTDQISHFASKGSNLFRLPVGWQYLVGNNQASTSLDATFFATYDNLVKTALATGSYVMIDIHNYARWNGGVVGQGGPTDANFASLWSLLAAKYKSESKVIFGIMNEPHDIDISKWATTVQAAVNAIRAAGATTQSIALPGNQWTHPEGWTSGTNDPLLSITDPADSSGSLLIIDAHKYYDGDGSGQSTECVTNAVDVYTAFRTWLKAHNKKAIISETGGGNTASCQTNVGQALKYISENTDAFIGFTVWSAGSFDSSYALSITPVNGQDNDLFVKAIQPYLPGGSGGTASSSAVPSSSKAASSTIASTSKAASSVPVPSSTSKVVSSTSRAPISTTSKAVSSAVVTSTSRAASSAVVISKSATPSSSSAPIPSSSVVLTSKAPTSTSSASPSTTSSAGSNLQKFTGALGGFAAPPVTQSGNRYTTNGQTYNFLIDALNSSCYAQMNTCQNEANKTGNKGDLTVGNCNGQQVQDCLKVASSS</sequence>
<dbReference type="PANTHER" id="PTHR34142">
    <property type="entry name" value="ENDO-BETA-1,4-GLUCANASE A"/>
    <property type="match status" value="1"/>
</dbReference>
<comment type="similarity">
    <text evidence="2 10">Belongs to the glycosyl hydrolase 5 (cellulase A) family.</text>
</comment>
<dbReference type="Pfam" id="PF00150">
    <property type="entry name" value="Cellulase"/>
    <property type="match status" value="1"/>
</dbReference>
<keyword evidence="5 10" id="KW-0378">Hydrolase</keyword>
<dbReference type="GO" id="GO:0008810">
    <property type="term" value="F:cellulase activity"/>
    <property type="evidence" value="ECO:0007669"/>
    <property type="project" value="UniProtKB-EC"/>
</dbReference>
<name>A0AAJ8M674_9TREE</name>
<evidence type="ECO:0000256" key="1">
    <source>
        <dbReference type="ARBA" id="ARBA00000966"/>
    </source>
</evidence>
<evidence type="ECO:0000256" key="8">
    <source>
        <dbReference type="ARBA" id="ARBA00023295"/>
    </source>
</evidence>
<dbReference type="GO" id="GO:0030245">
    <property type="term" value="P:cellulose catabolic process"/>
    <property type="evidence" value="ECO:0007669"/>
    <property type="project" value="UniProtKB-KW"/>
</dbReference>
<dbReference type="EC" id="3.2.1.4" evidence="3"/>
<gene>
    <name evidence="14" type="ORF">I302_103164</name>
</gene>
<feature type="signal peptide" evidence="12">
    <location>
        <begin position="1"/>
        <end position="18"/>
    </location>
</feature>
<dbReference type="KEGG" id="kbi:30206261"/>
<reference evidence="14" key="1">
    <citation type="submission" date="2013-07" db="EMBL/GenBank/DDBJ databases">
        <authorList>
            <consortium name="The Broad Institute Genome Sequencing Platform"/>
            <person name="Cuomo C."/>
            <person name="Litvintseva A."/>
            <person name="Chen Y."/>
            <person name="Heitman J."/>
            <person name="Sun S."/>
            <person name="Springer D."/>
            <person name="Dromer F."/>
            <person name="Young S.K."/>
            <person name="Zeng Q."/>
            <person name="Gargeya S."/>
            <person name="Fitzgerald M."/>
            <person name="Abouelleil A."/>
            <person name="Alvarado L."/>
            <person name="Berlin A.M."/>
            <person name="Chapman S.B."/>
            <person name="Dewar J."/>
            <person name="Goldberg J."/>
            <person name="Griggs A."/>
            <person name="Gujja S."/>
            <person name="Hansen M."/>
            <person name="Howarth C."/>
            <person name="Imamovic A."/>
            <person name="Larimer J."/>
            <person name="McCowan C."/>
            <person name="Murphy C."/>
            <person name="Pearson M."/>
            <person name="Priest M."/>
            <person name="Roberts A."/>
            <person name="Saif S."/>
            <person name="Shea T."/>
            <person name="Sykes S."/>
            <person name="Wortman J."/>
            <person name="Nusbaum C."/>
            <person name="Birren B."/>
        </authorList>
    </citation>
    <scope>NUCLEOTIDE SEQUENCE</scope>
    <source>
        <strain evidence="14">CBS 10118</strain>
    </source>
</reference>
<dbReference type="GeneID" id="30206261"/>
<accession>A0AAJ8M674</accession>
<evidence type="ECO:0000256" key="3">
    <source>
        <dbReference type="ARBA" id="ARBA00012601"/>
    </source>
</evidence>
<dbReference type="PANTHER" id="PTHR34142:SF5">
    <property type="entry name" value="CBM1 DOMAIN-CONTAINING PROTEIN"/>
    <property type="match status" value="1"/>
</dbReference>
<comment type="catalytic activity">
    <reaction evidence="1">
        <text>Endohydrolysis of (1-&gt;4)-beta-D-glucosidic linkages in cellulose, lichenin and cereal beta-D-glucans.</text>
        <dbReference type="EC" id="3.2.1.4"/>
    </reaction>
</comment>
<organism evidence="14 15">
    <name type="scientific">Kwoniella bestiolae CBS 10118</name>
    <dbReference type="NCBI Taxonomy" id="1296100"/>
    <lineage>
        <taxon>Eukaryota</taxon>
        <taxon>Fungi</taxon>
        <taxon>Dikarya</taxon>
        <taxon>Basidiomycota</taxon>
        <taxon>Agaricomycotina</taxon>
        <taxon>Tremellomycetes</taxon>
        <taxon>Tremellales</taxon>
        <taxon>Cryptococcaceae</taxon>
        <taxon>Kwoniella</taxon>
    </lineage>
</organism>
<evidence type="ECO:0000256" key="11">
    <source>
        <dbReference type="SAM" id="MobiDB-lite"/>
    </source>
</evidence>
<keyword evidence="7" id="KW-0119">Carbohydrate metabolism</keyword>
<feature type="chain" id="PRO_5042560985" description="cellulase" evidence="12">
    <location>
        <begin position="19"/>
        <end position="537"/>
    </location>
</feature>
<dbReference type="InterPro" id="IPR018087">
    <property type="entry name" value="Glyco_hydro_5_CS"/>
</dbReference>
<dbReference type="FunFam" id="3.20.20.80:FF:000124">
    <property type="entry name" value="Exported cellulase"/>
    <property type="match status" value="1"/>
</dbReference>
<dbReference type="EMBL" id="CP144542">
    <property type="protein sequence ID" value="WVW81173.1"/>
    <property type="molecule type" value="Genomic_DNA"/>
</dbReference>
<dbReference type="InterPro" id="IPR001547">
    <property type="entry name" value="Glyco_hydro_5"/>
</dbReference>
<dbReference type="Gene3D" id="3.20.20.80">
    <property type="entry name" value="Glycosidases"/>
    <property type="match status" value="1"/>
</dbReference>
<dbReference type="Proteomes" id="UP000092730">
    <property type="component" value="Chromosome 2"/>
</dbReference>
<dbReference type="InterPro" id="IPR017853">
    <property type="entry name" value="GH"/>
</dbReference>
<evidence type="ECO:0000256" key="6">
    <source>
        <dbReference type="ARBA" id="ARBA00023001"/>
    </source>
</evidence>
<evidence type="ECO:0000256" key="2">
    <source>
        <dbReference type="ARBA" id="ARBA00005641"/>
    </source>
</evidence>
<dbReference type="SUPFAM" id="SSF51445">
    <property type="entry name" value="(Trans)glycosidases"/>
    <property type="match status" value="1"/>
</dbReference>
<protein>
    <recommendedName>
        <fullName evidence="3">cellulase</fullName>
        <ecNumber evidence="3">3.2.1.4</ecNumber>
    </recommendedName>
</protein>
<evidence type="ECO:0000313" key="15">
    <source>
        <dbReference type="Proteomes" id="UP000092730"/>
    </source>
</evidence>
<evidence type="ECO:0000256" key="7">
    <source>
        <dbReference type="ARBA" id="ARBA00023277"/>
    </source>
</evidence>
<evidence type="ECO:0000256" key="12">
    <source>
        <dbReference type="SAM" id="SignalP"/>
    </source>
</evidence>
<evidence type="ECO:0000313" key="14">
    <source>
        <dbReference type="EMBL" id="WVW81173.1"/>
    </source>
</evidence>
<proteinExistence type="inferred from homology"/>
<dbReference type="AlphaFoldDB" id="A0AAJ8M674"/>